<comment type="subcellular location">
    <subcellularLocation>
        <location evidence="1">Endoplasmic reticulum membrane</location>
        <topology evidence="1">Multi-pass membrane protein</topology>
    </subcellularLocation>
</comment>
<keyword evidence="4" id="KW-0256">Endoplasmic reticulum</keyword>
<evidence type="ECO:0000259" key="11">
    <source>
        <dbReference type="PROSITE" id="PS50076"/>
    </source>
</evidence>
<dbReference type="InterPro" id="IPR001623">
    <property type="entry name" value="DnaJ_domain"/>
</dbReference>
<dbReference type="GO" id="GO:0003723">
    <property type="term" value="F:RNA binding"/>
    <property type="evidence" value="ECO:0007669"/>
    <property type="project" value="TreeGrafter"/>
</dbReference>
<dbReference type="SUPFAM" id="SSF158702">
    <property type="entry name" value="Sec63 N-terminal domain-like"/>
    <property type="match status" value="1"/>
</dbReference>
<proteinExistence type="predicted"/>
<evidence type="ECO:0000256" key="7">
    <source>
        <dbReference type="ARBA" id="ARBA00023136"/>
    </source>
</evidence>
<dbReference type="SUPFAM" id="SSF81296">
    <property type="entry name" value="E set domains"/>
    <property type="match status" value="1"/>
</dbReference>
<keyword evidence="8" id="KW-0143">Chaperone</keyword>
<dbReference type="Gene3D" id="1.10.287.110">
    <property type="entry name" value="DnaJ domain"/>
    <property type="match status" value="1"/>
</dbReference>
<dbReference type="OrthoDB" id="1734229at2759"/>
<evidence type="ECO:0000313" key="12">
    <source>
        <dbReference type="EMBL" id="PKC12609.1"/>
    </source>
</evidence>
<keyword evidence="5" id="KW-0653">Protein transport</keyword>
<dbReference type="VEuPathDB" id="FungiDB:FUN_013786"/>
<dbReference type="EMBL" id="LLXH01000354">
    <property type="protein sequence ID" value="PKC68061.1"/>
    <property type="molecule type" value="Genomic_DNA"/>
</dbReference>
<reference evidence="12 15" key="2">
    <citation type="submission" date="2017-09" db="EMBL/GenBank/DDBJ databases">
        <title>Extensive intraspecific genome diversity in a model arbuscular mycorrhizal fungus.</title>
        <authorList>
            <person name="Chen E.C."/>
            <person name="Morin E."/>
            <person name="Beaudet D."/>
            <person name="Noel J."/>
            <person name="Ndikumana S."/>
            <person name="Charron P."/>
            <person name="St-Onge C."/>
            <person name="Giorgi J."/>
            <person name="Grigoriev I.V."/>
            <person name="Roux C."/>
            <person name="Martin F.M."/>
            <person name="Corradi N."/>
        </authorList>
    </citation>
    <scope>NUCLEOTIDE SEQUENCE [LARGE SCALE GENOMIC DNA]</scope>
    <source>
        <strain evidence="12 15">A5</strain>
    </source>
</reference>
<dbReference type="Gene3D" id="2.60.40.150">
    <property type="entry name" value="C2 domain"/>
    <property type="match status" value="1"/>
</dbReference>
<dbReference type="GO" id="GO:0006614">
    <property type="term" value="P:SRP-dependent cotranslational protein targeting to membrane"/>
    <property type="evidence" value="ECO:0007669"/>
    <property type="project" value="TreeGrafter"/>
</dbReference>
<dbReference type="VEuPathDB" id="FungiDB:RhiirA1_417317"/>
<dbReference type="SUPFAM" id="SSF46565">
    <property type="entry name" value="Chaperone J-domain"/>
    <property type="match status" value="1"/>
</dbReference>
<evidence type="ECO:0000256" key="4">
    <source>
        <dbReference type="ARBA" id="ARBA00022824"/>
    </source>
</evidence>
<protein>
    <recommendedName>
        <fullName evidence="11">J domain-containing protein</fullName>
    </recommendedName>
</protein>
<dbReference type="Proteomes" id="UP000232688">
    <property type="component" value="Unassembled WGS sequence"/>
</dbReference>
<dbReference type="Proteomes" id="UP000232722">
    <property type="component" value="Unassembled WGS sequence"/>
</dbReference>
<evidence type="ECO:0000256" key="1">
    <source>
        <dbReference type="ARBA" id="ARBA00004477"/>
    </source>
</evidence>
<keyword evidence="6 10" id="KW-1133">Transmembrane helix</keyword>
<dbReference type="InterPro" id="IPR004179">
    <property type="entry name" value="Sec63-dom"/>
</dbReference>
<dbReference type="Gene3D" id="1.10.150.20">
    <property type="entry name" value="5' to 3' exonuclease, C-terminal subdomain"/>
    <property type="match status" value="1"/>
</dbReference>
<organism evidence="13 14">
    <name type="scientific">Rhizophagus irregularis</name>
    <dbReference type="NCBI Taxonomy" id="588596"/>
    <lineage>
        <taxon>Eukaryota</taxon>
        <taxon>Fungi</taxon>
        <taxon>Fungi incertae sedis</taxon>
        <taxon>Mucoromycota</taxon>
        <taxon>Glomeromycotina</taxon>
        <taxon>Glomeromycetes</taxon>
        <taxon>Glomerales</taxon>
        <taxon>Glomeraceae</taxon>
        <taxon>Rhizophagus</taxon>
    </lineage>
</organism>
<feature type="domain" description="J" evidence="11">
    <location>
        <begin position="101"/>
        <end position="168"/>
    </location>
</feature>
<dbReference type="Pfam" id="PF02889">
    <property type="entry name" value="Sec63"/>
    <property type="match status" value="1"/>
</dbReference>
<feature type="region of interest" description="Disordered" evidence="9">
    <location>
        <begin position="636"/>
        <end position="663"/>
    </location>
</feature>
<dbReference type="GO" id="GO:0006620">
    <property type="term" value="P:post-translational protein targeting to endoplasmic reticulum membrane"/>
    <property type="evidence" value="ECO:0007669"/>
    <property type="project" value="TreeGrafter"/>
</dbReference>
<keyword evidence="2" id="KW-0813">Transport</keyword>
<dbReference type="CDD" id="cd06257">
    <property type="entry name" value="DnaJ"/>
    <property type="match status" value="1"/>
</dbReference>
<dbReference type="PRINTS" id="PR00625">
    <property type="entry name" value="JDOMAIN"/>
</dbReference>
<evidence type="ECO:0000256" key="8">
    <source>
        <dbReference type="ARBA" id="ARBA00023186"/>
    </source>
</evidence>
<dbReference type="GO" id="GO:0008320">
    <property type="term" value="F:protein transmembrane transporter activity"/>
    <property type="evidence" value="ECO:0007669"/>
    <property type="project" value="TreeGrafter"/>
</dbReference>
<evidence type="ECO:0000313" key="15">
    <source>
        <dbReference type="Proteomes" id="UP000232722"/>
    </source>
</evidence>
<feature type="transmembrane region" description="Helical" evidence="10">
    <location>
        <begin position="194"/>
        <end position="216"/>
    </location>
</feature>
<reference evidence="13 14" key="4">
    <citation type="submission" date="2017-10" db="EMBL/GenBank/DDBJ databases">
        <title>Genome analyses suggest a sexual origin of heterokaryosis in a supposedly ancient asexual fungus.</title>
        <authorList>
            <person name="Corradi N."/>
            <person name="Sedzielewska K."/>
            <person name="Noel J."/>
            <person name="Charron P."/>
            <person name="Farinelli L."/>
            <person name="Marton T."/>
            <person name="Kruger M."/>
            <person name="Pelin A."/>
            <person name="Brachmann A."/>
            <person name="Corradi N."/>
        </authorList>
    </citation>
    <scope>NUCLEOTIDE SEQUENCE [LARGE SCALE GENOMIC DNA]</scope>
    <source>
        <strain evidence="13 14">A1</strain>
    </source>
</reference>
<dbReference type="VEuPathDB" id="FungiDB:RhiirFUN_017291"/>
<evidence type="ECO:0000256" key="3">
    <source>
        <dbReference type="ARBA" id="ARBA00022692"/>
    </source>
</evidence>
<reference evidence="13 14" key="3">
    <citation type="submission" date="2017-10" db="EMBL/GenBank/DDBJ databases">
        <title>Extensive intraspecific genome diversity in a model arbuscular mycorrhizal fungus.</title>
        <authorList>
            <person name="Chen E.C.H."/>
            <person name="Morin E."/>
            <person name="Baudet D."/>
            <person name="Noel J."/>
            <person name="Ndikumana S."/>
            <person name="Charron P."/>
            <person name="St-Onge C."/>
            <person name="Giorgi J."/>
            <person name="Grigoriev I.V."/>
            <person name="Roux C."/>
            <person name="Martin F.M."/>
            <person name="Corradi N."/>
        </authorList>
    </citation>
    <scope>NUCLEOTIDE SEQUENCE [LARGE SCALE GENOMIC DNA]</scope>
    <source>
        <strain evidence="13 14">A1</strain>
    </source>
</reference>
<dbReference type="InterPro" id="IPR035892">
    <property type="entry name" value="C2_domain_sf"/>
</dbReference>
<dbReference type="InterPro" id="IPR014756">
    <property type="entry name" value="Ig_E-set"/>
</dbReference>
<dbReference type="AlphaFoldDB" id="A0A2N0RXM7"/>
<comment type="caution">
    <text evidence="13">The sequence shown here is derived from an EMBL/GenBank/DDBJ whole genome shotgun (WGS) entry which is preliminary data.</text>
</comment>
<dbReference type="InterPro" id="IPR036869">
    <property type="entry name" value="J_dom_sf"/>
</dbReference>
<dbReference type="PANTHER" id="PTHR24075:SF0">
    <property type="entry name" value="TRANSLOCATION PROTEIN SEC63 HOMOLOG"/>
    <property type="match status" value="1"/>
</dbReference>
<evidence type="ECO:0000256" key="6">
    <source>
        <dbReference type="ARBA" id="ARBA00022989"/>
    </source>
</evidence>
<dbReference type="SMART" id="SM00271">
    <property type="entry name" value="DnaJ"/>
    <property type="match status" value="1"/>
</dbReference>
<dbReference type="Gene3D" id="1.10.3380.10">
    <property type="entry name" value="Sec63 N-terminal domain-like domain"/>
    <property type="match status" value="1"/>
</dbReference>
<sequence>MRYIYDEQGVTFNYFLLTFIAIFLIPTTYFSLFSTDKDAKLRKPSCNCEACLRKENYLKNRKLSSTDRISKKAIFVAVGWICFAYLVYKVTTVKIEIDVWDPYEVLGISEGTPLPQIKKHFKELSRKWHPDKAPEDKKAEYESKFIDFTKAYKVLTDEDIRKNYEEWGHPDGKQAYSLGIALPTWLIEAKNSPFVLGVYALAFGIGLPFFVGRWWYSSNAYTKDGIRTHTMDLYFKELRNNSTIKQLLDLLSASVEYKELVEQRPSDTTLLPQIISSVKEELDKRFSEKYQPSKRYIAPYCQKASALFHAHLLRINFSDEDLLKDKYFIAERSIHLINGILDIAIAHRWLQTSLRCMELSQLLVQAMWFQDNSLVQLPYINQDIIKTMKLKKKNIRNIIQLREMNDEERKNVFKALSPTEYESLMRIASIYPLLKIDQAYFKVAGDAIITPGSIVTLIIKLRIVNSTSKAKEIKMNGVSKENEKNATFDDEEDEKGEYLDSEDELLFGRSKNKQTDEKNDFVHAPYLSRDKIPYWWVFMADDKKDRIIIEPMKITNIVTTRTIRCHFQAPHDPGLYSYVAYVKSDSYVGTDIRKDLRLDVKDFSELPPEEEIDDEISEPEEDSIAGQMKLMREQGFAAAVAGGGGGSQKKQNNDSDSSDSDDD</sequence>
<keyword evidence="3 10" id="KW-0812">Transmembrane</keyword>
<evidence type="ECO:0000256" key="2">
    <source>
        <dbReference type="ARBA" id="ARBA00022448"/>
    </source>
</evidence>
<evidence type="ECO:0000256" key="9">
    <source>
        <dbReference type="SAM" id="MobiDB-lite"/>
    </source>
</evidence>
<evidence type="ECO:0000256" key="5">
    <source>
        <dbReference type="ARBA" id="ARBA00022927"/>
    </source>
</evidence>
<dbReference type="PROSITE" id="PS50076">
    <property type="entry name" value="DNAJ_2"/>
    <property type="match status" value="1"/>
</dbReference>
<name>A0A2N0RXM7_9GLOM</name>
<accession>A0A2N0RXM7</accession>
<dbReference type="PANTHER" id="PTHR24075">
    <property type="entry name" value="SEC63 DOMAIN-CONTAINING"/>
    <property type="match status" value="1"/>
</dbReference>
<gene>
    <name evidence="13" type="ORF">RhiirA1_417317</name>
    <name evidence="12" type="ORF">RhiirA5_352757</name>
</gene>
<evidence type="ECO:0000256" key="10">
    <source>
        <dbReference type="SAM" id="Phobius"/>
    </source>
</evidence>
<evidence type="ECO:0000313" key="14">
    <source>
        <dbReference type="Proteomes" id="UP000232688"/>
    </source>
</evidence>
<keyword evidence="7 10" id="KW-0472">Membrane</keyword>
<dbReference type="SMART" id="SM00973">
    <property type="entry name" value="Sec63"/>
    <property type="match status" value="1"/>
</dbReference>
<feature type="transmembrane region" description="Helical" evidence="10">
    <location>
        <begin position="12"/>
        <end position="33"/>
    </location>
</feature>
<evidence type="ECO:0000313" key="13">
    <source>
        <dbReference type="EMBL" id="PKC68061.1"/>
    </source>
</evidence>
<dbReference type="Pfam" id="PF00226">
    <property type="entry name" value="DnaJ"/>
    <property type="match status" value="1"/>
</dbReference>
<dbReference type="GO" id="GO:0031207">
    <property type="term" value="C:Sec62/Sec63 complex"/>
    <property type="evidence" value="ECO:0007669"/>
    <property type="project" value="TreeGrafter"/>
</dbReference>
<feature type="transmembrane region" description="Helical" evidence="10">
    <location>
        <begin position="69"/>
        <end position="88"/>
    </location>
</feature>
<dbReference type="EMBL" id="LLXJ01000238">
    <property type="protein sequence ID" value="PKC12609.1"/>
    <property type="molecule type" value="Genomic_DNA"/>
</dbReference>
<reference evidence="12 15" key="1">
    <citation type="submission" date="2016-04" db="EMBL/GenBank/DDBJ databases">
        <title>Genome analyses suggest a sexual origin of heterokaryosis in a supposedly ancient asexual fungus.</title>
        <authorList>
            <person name="Ropars J."/>
            <person name="Sedzielewska K."/>
            <person name="Noel J."/>
            <person name="Charron P."/>
            <person name="Farinelli L."/>
            <person name="Marton T."/>
            <person name="Kruger M."/>
            <person name="Pelin A."/>
            <person name="Brachmann A."/>
            <person name="Corradi N."/>
        </authorList>
    </citation>
    <scope>NUCLEOTIDE SEQUENCE [LARGE SCALE GENOMIC DNA]</scope>
    <source>
        <strain evidence="12 15">A5</strain>
    </source>
</reference>
<dbReference type="SMR" id="A0A2N0RXM7"/>